<dbReference type="Pfam" id="PF13445">
    <property type="entry name" value="zf-RING_UBOX"/>
    <property type="match status" value="1"/>
</dbReference>
<dbReference type="Proteomes" id="UP000007819">
    <property type="component" value="Chromosome X"/>
</dbReference>
<dbReference type="GO" id="GO:0008270">
    <property type="term" value="F:zinc ion binding"/>
    <property type="evidence" value="ECO:0007669"/>
    <property type="project" value="UniProtKB-KW"/>
</dbReference>
<sequence length="208" mass="23944">MVANELSVAMKTGNGNSKKETASNFYALHQKKMKESTENNGSVWDDILLSAIDSDLLCNICFEIFIKPTVLNCSHTFCESCIYIWTDRVIACPICRVEVQSKSYCLTLESFIEKIVEHLPKEIKDKREVAIKDRNNIKIERPHRLNRRSTRTFNAQVLVDESELFRMNLHDTVVSTGGVNPLMSYIGDAEEYTFNRRITRPYNSSTRH</sequence>
<dbReference type="PROSITE" id="PS50089">
    <property type="entry name" value="ZF_RING_2"/>
    <property type="match status" value="1"/>
</dbReference>
<keyword evidence="7" id="KW-1185">Reference proteome</keyword>
<dbReference type="InterPro" id="IPR001841">
    <property type="entry name" value="Znf_RING"/>
</dbReference>
<evidence type="ECO:0000313" key="7">
    <source>
        <dbReference type="Proteomes" id="UP000007819"/>
    </source>
</evidence>
<dbReference type="InterPro" id="IPR027370">
    <property type="entry name" value="Znf-RING_euk"/>
</dbReference>
<proteinExistence type="predicted"/>
<keyword evidence="3" id="KW-0862">Zinc</keyword>
<dbReference type="InterPro" id="IPR013083">
    <property type="entry name" value="Znf_RING/FYVE/PHD"/>
</dbReference>
<dbReference type="RefSeq" id="XP_029344720.1">
    <property type="nucleotide sequence ID" value="XM_029488860.1"/>
</dbReference>
<evidence type="ECO:0000256" key="4">
    <source>
        <dbReference type="PROSITE-ProRule" id="PRU00175"/>
    </source>
</evidence>
<dbReference type="GeneID" id="100573034"/>
<evidence type="ECO:0000259" key="5">
    <source>
        <dbReference type="PROSITE" id="PS50089"/>
    </source>
</evidence>
<dbReference type="PANTHER" id="PTHR23327">
    <property type="entry name" value="RING FINGER PROTEIN 127"/>
    <property type="match status" value="1"/>
</dbReference>
<dbReference type="Gene3D" id="3.30.40.10">
    <property type="entry name" value="Zinc/RING finger domain, C3HC4 (zinc finger)"/>
    <property type="match status" value="1"/>
</dbReference>
<accession>A0A8R2NPZ2</accession>
<dbReference type="InterPro" id="IPR017907">
    <property type="entry name" value="Znf_RING_CS"/>
</dbReference>
<dbReference type="SUPFAM" id="SSF57850">
    <property type="entry name" value="RING/U-box"/>
    <property type="match status" value="1"/>
</dbReference>
<dbReference type="PANTHER" id="PTHR23327:SF51">
    <property type="entry name" value="TRANSCRIPTIONAL REGULATOR OF YEAST FORM ADHERENCE 3"/>
    <property type="match status" value="1"/>
</dbReference>
<keyword evidence="1" id="KW-0479">Metal-binding</keyword>
<evidence type="ECO:0000256" key="2">
    <source>
        <dbReference type="ARBA" id="ARBA00022771"/>
    </source>
</evidence>
<dbReference type="KEGG" id="api:100573034"/>
<evidence type="ECO:0000256" key="1">
    <source>
        <dbReference type="ARBA" id="ARBA00022723"/>
    </source>
</evidence>
<reference evidence="6" key="2">
    <citation type="submission" date="2022-06" db="UniProtKB">
        <authorList>
            <consortium name="EnsemblMetazoa"/>
        </authorList>
    </citation>
    <scope>IDENTIFICATION</scope>
</reference>
<evidence type="ECO:0000313" key="6">
    <source>
        <dbReference type="EnsemblMetazoa" id="XP_029344720.1"/>
    </source>
</evidence>
<protein>
    <recommendedName>
        <fullName evidence="5">RING-type domain-containing protein</fullName>
    </recommendedName>
</protein>
<dbReference type="PROSITE" id="PS00518">
    <property type="entry name" value="ZF_RING_1"/>
    <property type="match status" value="1"/>
</dbReference>
<dbReference type="EnsemblMetazoa" id="XM_029488860.1">
    <property type="protein sequence ID" value="XP_029344720.1"/>
    <property type="gene ID" value="LOC100573034"/>
</dbReference>
<organism evidence="6 7">
    <name type="scientific">Acyrthosiphon pisum</name>
    <name type="common">Pea aphid</name>
    <dbReference type="NCBI Taxonomy" id="7029"/>
    <lineage>
        <taxon>Eukaryota</taxon>
        <taxon>Metazoa</taxon>
        <taxon>Ecdysozoa</taxon>
        <taxon>Arthropoda</taxon>
        <taxon>Hexapoda</taxon>
        <taxon>Insecta</taxon>
        <taxon>Pterygota</taxon>
        <taxon>Neoptera</taxon>
        <taxon>Paraneoptera</taxon>
        <taxon>Hemiptera</taxon>
        <taxon>Sternorrhyncha</taxon>
        <taxon>Aphidomorpha</taxon>
        <taxon>Aphidoidea</taxon>
        <taxon>Aphididae</taxon>
        <taxon>Macrosiphini</taxon>
        <taxon>Acyrthosiphon</taxon>
    </lineage>
</organism>
<keyword evidence="2 4" id="KW-0863">Zinc-finger</keyword>
<name>A0A8R2NPZ2_ACYPI</name>
<dbReference type="AlphaFoldDB" id="A0A8R2NPZ2"/>
<reference evidence="7" key="1">
    <citation type="submission" date="2010-06" db="EMBL/GenBank/DDBJ databases">
        <authorList>
            <person name="Jiang H."/>
            <person name="Abraham K."/>
            <person name="Ali S."/>
            <person name="Alsbrooks S.L."/>
            <person name="Anim B.N."/>
            <person name="Anosike U.S."/>
            <person name="Attaway T."/>
            <person name="Bandaranaike D.P."/>
            <person name="Battles P.K."/>
            <person name="Bell S.N."/>
            <person name="Bell A.V."/>
            <person name="Beltran B."/>
            <person name="Bickham C."/>
            <person name="Bustamante Y."/>
            <person name="Caleb T."/>
            <person name="Canada A."/>
            <person name="Cardenas V."/>
            <person name="Carter K."/>
            <person name="Chacko J."/>
            <person name="Chandrabose M.N."/>
            <person name="Chavez D."/>
            <person name="Chavez A."/>
            <person name="Chen L."/>
            <person name="Chu H.-S."/>
            <person name="Claassen K.J."/>
            <person name="Cockrell R."/>
            <person name="Collins M."/>
            <person name="Cooper J.A."/>
            <person name="Cree A."/>
            <person name="Curry S.M."/>
            <person name="Da Y."/>
            <person name="Dao M.D."/>
            <person name="Das B."/>
            <person name="Davila M.-L."/>
            <person name="Davy-Carroll L."/>
            <person name="Denson S."/>
            <person name="Dinh H."/>
            <person name="Ebong V.E."/>
            <person name="Edwards J.R."/>
            <person name="Egan A."/>
            <person name="El-Daye J."/>
            <person name="Escobedo L."/>
            <person name="Fernandez S."/>
            <person name="Fernando P.R."/>
            <person name="Flagg N."/>
            <person name="Forbes L.D."/>
            <person name="Fowler R.G."/>
            <person name="Fu Q."/>
            <person name="Gabisi R.A."/>
            <person name="Ganer J."/>
            <person name="Garbino Pronczuk A."/>
            <person name="Garcia R.M."/>
            <person name="Garner T."/>
            <person name="Garrett T.E."/>
            <person name="Gonzalez D.A."/>
            <person name="Hamid H."/>
            <person name="Hawkins E.S."/>
            <person name="Hirani K."/>
            <person name="Hogues M.E."/>
            <person name="Hollins B."/>
            <person name="Hsiao C.-H."/>
            <person name="Jabil R."/>
            <person name="James M.L."/>
            <person name="Jhangiani S.N."/>
            <person name="Johnson B."/>
            <person name="Johnson Q."/>
            <person name="Joshi V."/>
            <person name="Kalu J.B."/>
            <person name="Kam C."/>
            <person name="Kashfia A."/>
            <person name="Keebler J."/>
            <person name="Kisamo H."/>
            <person name="Kovar C.L."/>
            <person name="Lago L.A."/>
            <person name="Lai C.-Y."/>
            <person name="Laidlaw J."/>
            <person name="Lara F."/>
            <person name="Le T.-K."/>
            <person name="Lee S.L."/>
            <person name="Legall F.H."/>
            <person name="Lemon S.J."/>
            <person name="Lewis L.R."/>
            <person name="Li B."/>
            <person name="Liu Y."/>
            <person name="Liu Y.-S."/>
            <person name="Lopez J."/>
            <person name="Lozado R.J."/>
            <person name="Lu J."/>
            <person name="Madu R.C."/>
            <person name="Maheshwari M."/>
            <person name="Maheshwari R."/>
            <person name="Malloy K."/>
            <person name="Martinez E."/>
            <person name="Mathew T."/>
            <person name="Mercado I.C."/>
            <person name="Mercado C."/>
            <person name="Meyer B."/>
            <person name="Montgomery K."/>
            <person name="Morgan M.B."/>
            <person name="Munidasa M."/>
            <person name="Nazareth L.V."/>
            <person name="Nelson J."/>
            <person name="Ng B.M."/>
            <person name="Nguyen N.B."/>
            <person name="Nguyen P.Q."/>
            <person name="Nguyen T."/>
            <person name="Obregon M."/>
            <person name="Okwuonu G.O."/>
            <person name="Onwere C.G."/>
            <person name="Orozco G."/>
            <person name="Parra A."/>
            <person name="Patel S."/>
            <person name="Patil S."/>
            <person name="Perez A."/>
            <person name="Perez Y."/>
            <person name="Pham C."/>
            <person name="Primus E.L."/>
            <person name="Pu L.-L."/>
            <person name="Puazo M."/>
            <person name="Qin X."/>
            <person name="Quiroz J.B."/>
            <person name="Reese J."/>
            <person name="Richards S."/>
            <person name="Rives C.M."/>
            <person name="Robberts R."/>
            <person name="Ruiz S.J."/>
            <person name="Ruiz M.J."/>
            <person name="Santibanez J."/>
            <person name="Schneider B.W."/>
            <person name="Sisson I."/>
            <person name="Smith M."/>
            <person name="Sodergren E."/>
            <person name="Song X.-Z."/>
            <person name="Song B.B."/>
            <person name="Summersgill H."/>
            <person name="Thelus R."/>
            <person name="Thornton R.D."/>
            <person name="Trejos Z.Y."/>
            <person name="Usmani K."/>
            <person name="Vattathil S."/>
            <person name="Villasana D."/>
            <person name="Walker D.L."/>
            <person name="Wang S."/>
            <person name="Wang K."/>
            <person name="White C.S."/>
            <person name="Williams A.C."/>
            <person name="Williamson J."/>
            <person name="Wilson K."/>
            <person name="Woghiren I.O."/>
            <person name="Woodworth J.R."/>
            <person name="Worley K.C."/>
            <person name="Wright R.A."/>
            <person name="Wu W."/>
            <person name="Young L."/>
            <person name="Zhang L."/>
            <person name="Zhang J."/>
            <person name="Zhu Y."/>
            <person name="Muzny D.M."/>
            <person name="Weinstock G."/>
            <person name="Gibbs R.A."/>
        </authorList>
    </citation>
    <scope>NUCLEOTIDE SEQUENCE [LARGE SCALE GENOMIC DNA]</scope>
    <source>
        <strain evidence="7">LSR1</strain>
    </source>
</reference>
<dbReference type="SMART" id="SM00184">
    <property type="entry name" value="RING"/>
    <property type="match status" value="1"/>
</dbReference>
<dbReference type="OrthoDB" id="5330228at2759"/>
<evidence type="ECO:0000256" key="3">
    <source>
        <dbReference type="ARBA" id="ARBA00022833"/>
    </source>
</evidence>
<feature type="domain" description="RING-type" evidence="5">
    <location>
        <begin position="58"/>
        <end position="96"/>
    </location>
</feature>